<proteinExistence type="predicted"/>
<evidence type="ECO:0000313" key="3">
    <source>
        <dbReference type="Proteomes" id="UP000013086"/>
    </source>
</evidence>
<protein>
    <recommendedName>
        <fullName evidence="1">YagK/YfjJ C-terminal domain-containing protein</fullName>
    </recommendedName>
</protein>
<feature type="domain" description="YagK/YfjJ C-terminal" evidence="1">
    <location>
        <begin position="259"/>
        <end position="403"/>
    </location>
</feature>
<dbReference type="EMBL" id="APOH01000011">
    <property type="protein sequence ID" value="ENU20135.1"/>
    <property type="molecule type" value="Genomic_DNA"/>
</dbReference>
<dbReference type="InterPro" id="IPR057271">
    <property type="entry name" value="YagK_YfjJ_C"/>
</dbReference>
<dbReference type="eggNOG" id="ENOG5033357">
    <property type="taxonomic scope" value="Bacteria"/>
</dbReference>
<reference evidence="2 3" key="1">
    <citation type="submission" date="2013-02" db="EMBL/GenBank/DDBJ databases">
        <title>The Genome Sequence of Acinetobacter sp. ANC 3994.</title>
        <authorList>
            <consortium name="The Broad Institute Genome Sequencing Platform"/>
            <consortium name="The Broad Institute Genome Sequencing Center for Infectious Disease"/>
            <person name="Cerqueira G."/>
            <person name="Feldgarden M."/>
            <person name="Courvalin P."/>
            <person name="Perichon B."/>
            <person name="Grillot-Courvalin C."/>
            <person name="Clermont D."/>
            <person name="Rocha E."/>
            <person name="Yoon E.-J."/>
            <person name="Nemec A."/>
            <person name="Walker B."/>
            <person name="Young S.K."/>
            <person name="Zeng Q."/>
            <person name="Gargeya S."/>
            <person name="Fitzgerald M."/>
            <person name="Haas B."/>
            <person name="Abouelleil A."/>
            <person name="Alvarado L."/>
            <person name="Arachchi H.M."/>
            <person name="Berlin A.M."/>
            <person name="Chapman S.B."/>
            <person name="Dewar J."/>
            <person name="Goldberg J."/>
            <person name="Griggs A."/>
            <person name="Gujja S."/>
            <person name="Hansen M."/>
            <person name="Howarth C."/>
            <person name="Imamovic A."/>
            <person name="Larimer J."/>
            <person name="McCowan C."/>
            <person name="Murphy C."/>
            <person name="Neiman D."/>
            <person name="Pearson M."/>
            <person name="Priest M."/>
            <person name="Roberts A."/>
            <person name="Saif S."/>
            <person name="Shea T."/>
            <person name="Sisk P."/>
            <person name="Sykes S."/>
            <person name="Wortman J."/>
            <person name="Nusbaum C."/>
            <person name="Birren B."/>
        </authorList>
    </citation>
    <scope>NUCLEOTIDE SEQUENCE [LARGE SCALE GENOMIC DNA]</scope>
    <source>
        <strain evidence="2 3">ANC 3994</strain>
    </source>
</reference>
<accession>N8P158</accession>
<dbReference type="OrthoDB" id="8592743at2"/>
<dbReference type="HOGENOM" id="CLU_050177_0_0_6"/>
<dbReference type="Proteomes" id="UP000013086">
    <property type="component" value="Unassembled WGS sequence"/>
</dbReference>
<dbReference type="Pfam" id="PF11726">
    <property type="entry name" value="YagK_YfjJ_C"/>
    <property type="match status" value="1"/>
</dbReference>
<gene>
    <name evidence="2" type="ORF">F994_01192</name>
</gene>
<dbReference type="PATRIC" id="fig|1217715.3.peg.1148"/>
<organism evidence="2 3">
    <name type="scientific">Acinetobacter bohemicus ANC 3994</name>
    <dbReference type="NCBI Taxonomy" id="1217715"/>
    <lineage>
        <taxon>Bacteria</taxon>
        <taxon>Pseudomonadati</taxon>
        <taxon>Pseudomonadota</taxon>
        <taxon>Gammaproteobacteria</taxon>
        <taxon>Moraxellales</taxon>
        <taxon>Moraxellaceae</taxon>
        <taxon>Acinetobacter</taxon>
    </lineage>
</organism>
<dbReference type="AlphaFoldDB" id="N8P158"/>
<comment type="caution">
    <text evidence="2">The sequence shown here is derived from an EMBL/GenBank/DDBJ whole genome shotgun (WGS) entry which is preliminary data.</text>
</comment>
<name>N8P158_9GAMM</name>
<sequence length="443" mass="52095">MNHIPYVMNNNQKPVLSNEYLTHVPEPFLKKQTEINETDPSDQSVQMTVTAEEQFLLLNSMYDGCLNAADDQHTGSLVLDYLTEYNEEFDHYVIRSNPEAEKIFVRIELVNRIIEKQHVQAYQELHANNPLKKPYNKSGMVDKQLIHLLKKVIEQGCKPLEKYDCEHSKIVVQAFNELLNQFDRRDLHSFFNIPNEPFAVNSPAGAKVFISFTQLMNQFVERIYQLTQEQEFKYQQKKRMDRSRYQQKVATECVDAILAKHSRIVVVRIDFRYGKTQDPSLSQVKEDLITCLRYIKRTKSLHVLGYTWKLEFAEHTGYHYHCFFYLDGREHSQDIKLAQQIGEIWKKVVGSEGAYHNCNLDAHNGKYLEIGIGTVQRNDLDKYRILIEVIRYITKRDQFIVHKRILEDEQKERELTDKKAYFVRVFGTSFKIKPTVNTKQKGA</sequence>
<evidence type="ECO:0000313" key="2">
    <source>
        <dbReference type="EMBL" id="ENU20135.1"/>
    </source>
</evidence>
<dbReference type="RefSeq" id="WP_004651515.1">
    <property type="nucleotide sequence ID" value="NZ_KB849176.1"/>
</dbReference>
<evidence type="ECO:0000259" key="1">
    <source>
        <dbReference type="Pfam" id="PF11726"/>
    </source>
</evidence>